<evidence type="ECO:0000256" key="1">
    <source>
        <dbReference type="SAM" id="MobiDB-lite"/>
    </source>
</evidence>
<dbReference type="Proteomes" id="UP000593765">
    <property type="component" value="Chromosome"/>
</dbReference>
<dbReference type="AlphaFoldDB" id="A0A7M2X2M9"/>
<accession>A0A7M2X2M9</accession>
<proteinExistence type="predicted"/>
<keyword evidence="3" id="KW-1185">Reference proteome</keyword>
<name>A0A7M2X2M9_9BACT</name>
<evidence type="ECO:0000313" key="3">
    <source>
        <dbReference type="Proteomes" id="UP000593765"/>
    </source>
</evidence>
<sequence>MLRRRVLFLQEQLRKVNARRMAVEQQLREAQGRSPLVRTEDRRRRVR</sequence>
<feature type="compositionally biased region" description="Basic and acidic residues" evidence="1">
    <location>
        <begin position="38"/>
        <end position="47"/>
    </location>
</feature>
<dbReference type="EMBL" id="CP063458">
    <property type="protein sequence ID" value="QOV91682.1"/>
    <property type="molecule type" value="Genomic_DNA"/>
</dbReference>
<evidence type="ECO:0000313" key="2">
    <source>
        <dbReference type="EMBL" id="QOV91682.1"/>
    </source>
</evidence>
<organism evidence="2 3">
    <name type="scientific">Humisphaera borealis</name>
    <dbReference type="NCBI Taxonomy" id="2807512"/>
    <lineage>
        <taxon>Bacteria</taxon>
        <taxon>Pseudomonadati</taxon>
        <taxon>Planctomycetota</taxon>
        <taxon>Phycisphaerae</taxon>
        <taxon>Tepidisphaerales</taxon>
        <taxon>Tepidisphaeraceae</taxon>
        <taxon>Humisphaera</taxon>
    </lineage>
</organism>
<reference evidence="2 3" key="1">
    <citation type="submission" date="2020-10" db="EMBL/GenBank/DDBJ databases">
        <title>Wide distribution of Phycisphaera-like planctomycetes from WD2101 soil group in peatlands and genome analysis of the first cultivated representative.</title>
        <authorList>
            <person name="Dedysh S.N."/>
            <person name="Beletsky A.V."/>
            <person name="Ivanova A."/>
            <person name="Kulichevskaya I.S."/>
            <person name="Suzina N.E."/>
            <person name="Philippov D.A."/>
            <person name="Rakitin A.L."/>
            <person name="Mardanov A.V."/>
            <person name="Ravin N.V."/>
        </authorList>
    </citation>
    <scope>NUCLEOTIDE SEQUENCE [LARGE SCALE GENOMIC DNA]</scope>
    <source>
        <strain evidence="2 3">M1803</strain>
    </source>
</reference>
<gene>
    <name evidence="2" type="ORF">IPV69_10085</name>
</gene>
<dbReference type="RefSeq" id="WP_206294986.1">
    <property type="nucleotide sequence ID" value="NZ_CP063458.1"/>
</dbReference>
<protein>
    <submittedName>
        <fullName evidence="2">Uncharacterized protein</fullName>
    </submittedName>
</protein>
<dbReference type="KEGG" id="hbs:IPV69_10085"/>
<feature type="region of interest" description="Disordered" evidence="1">
    <location>
        <begin position="27"/>
        <end position="47"/>
    </location>
</feature>